<feature type="transmembrane region" description="Helical" evidence="1">
    <location>
        <begin position="145"/>
        <end position="165"/>
    </location>
</feature>
<feature type="transmembrane region" description="Helical" evidence="1">
    <location>
        <begin position="177"/>
        <end position="196"/>
    </location>
</feature>
<protein>
    <submittedName>
        <fullName evidence="2">Uncharacterized protein</fullName>
    </submittedName>
</protein>
<proteinExistence type="predicted"/>
<reference evidence="2 3" key="1">
    <citation type="submission" date="2017-07" db="EMBL/GenBank/DDBJ databases">
        <title>Sandarakinorhabdus cyanobacteriorum sp. nov., a novel bacterium isolated from cyanobacterial aggregates in a eutrophic lake.</title>
        <authorList>
            <person name="Cai H."/>
        </authorList>
    </citation>
    <scope>NUCLEOTIDE SEQUENCE [LARGE SCALE GENOMIC DNA]</scope>
    <source>
        <strain evidence="2 3">TH057</strain>
    </source>
</reference>
<dbReference type="EMBL" id="NOXT01000107">
    <property type="protein sequence ID" value="OYQ28818.1"/>
    <property type="molecule type" value="Genomic_DNA"/>
</dbReference>
<name>A0A255YI08_9SPHN</name>
<comment type="caution">
    <text evidence="2">The sequence shown here is derived from an EMBL/GenBank/DDBJ whole genome shotgun (WGS) entry which is preliminary data.</text>
</comment>
<keyword evidence="1" id="KW-1133">Transmembrane helix</keyword>
<keyword evidence="1" id="KW-0472">Membrane</keyword>
<organism evidence="2 3">
    <name type="scientific">Sandarakinorhabdus cyanobacteriorum</name>
    <dbReference type="NCBI Taxonomy" id="1981098"/>
    <lineage>
        <taxon>Bacteria</taxon>
        <taxon>Pseudomonadati</taxon>
        <taxon>Pseudomonadota</taxon>
        <taxon>Alphaproteobacteria</taxon>
        <taxon>Sphingomonadales</taxon>
        <taxon>Sphingosinicellaceae</taxon>
        <taxon>Sandarakinorhabdus</taxon>
    </lineage>
</organism>
<evidence type="ECO:0000313" key="2">
    <source>
        <dbReference type="EMBL" id="OYQ28818.1"/>
    </source>
</evidence>
<keyword evidence="1" id="KW-0812">Transmembrane</keyword>
<feature type="transmembrane region" description="Helical" evidence="1">
    <location>
        <begin position="82"/>
        <end position="99"/>
    </location>
</feature>
<evidence type="ECO:0000256" key="1">
    <source>
        <dbReference type="SAM" id="Phobius"/>
    </source>
</evidence>
<sequence length="209" mass="21987">MSGLSSGLIDHYLADLQRRLRFDHRLAARARADVEEYLAEALDGADTRAPGPQAALARFGSAADMARLYAEAALPERLRDTLRWLVCLVVATFLFMRLRTMAMGLADGGSAWLALADGAGFGLGALLCGLAWRVGAGPAAQAGRLILWAFVALAASAAANLLRAPLRLAADASAADLALLLASGALQLGLLIFGAVQLQRMGRHLRLLA</sequence>
<keyword evidence="3" id="KW-1185">Reference proteome</keyword>
<feature type="transmembrane region" description="Helical" evidence="1">
    <location>
        <begin position="111"/>
        <end position="133"/>
    </location>
</feature>
<dbReference type="AlphaFoldDB" id="A0A255YI08"/>
<dbReference type="Proteomes" id="UP000216991">
    <property type="component" value="Unassembled WGS sequence"/>
</dbReference>
<accession>A0A255YI08</accession>
<evidence type="ECO:0000313" key="3">
    <source>
        <dbReference type="Proteomes" id="UP000216991"/>
    </source>
</evidence>
<gene>
    <name evidence="2" type="ORF">CHU93_08285</name>
</gene>
<dbReference type="RefSeq" id="WP_094473625.1">
    <property type="nucleotide sequence ID" value="NZ_NOXT01000107.1"/>
</dbReference>
<dbReference type="OrthoDB" id="8220084at2"/>
<dbReference type="Pfam" id="PF22564">
    <property type="entry name" value="HAAS"/>
    <property type="match status" value="1"/>
</dbReference>